<keyword evidence="3" id="KW-1185">Reference proteome</keyword>
<organism evidence="2 3">
    <name type="scientific">Prorocentrum cordatum</name>
    <dbReference type="NCBI Taxonomy" id="2364126"/>
    <lineage>
        <taxon>Eukaryota</taxon>
        <taxon>Sar</taxon>
        <taxon>Alveolata</taxon>
        <taxon>Dinophyceae</taxon>
        <taxon>Prorocentrales</taxon>
        <taxon>Prorocentraceae</taxon>
        <taxon>Prorocentrum</taxon>
    </lineage>
</organism>
<dbReference type="Proteomes" id="UP001189429">
    <property type="component" value="Unassembled WGS sequence"/>
</dbReference>
<evidence type="ECO:0000313" key="3">
    <source>
        <dbReference type="Proteomes" id="UP001189429"/>
    </source>
</evidence>
<proteinExistence type="predicted"/>
<evidence type="ECO:0000256" key="1">
    <source>
        <dbReference type="SAM" id="MobiDB-lite"/>
    </source>
</evidence>
<protein>
    <submittedName>
        <fullName evidence="2">Uncharacterized protein</fullName>
    </submittedName>
</protein>
<name>A0ABN9TMT6_9DINO</name>
<comment type="caution">
    <text evidence="2">The sequence shown here is derived from an EMBL/GenBank/DDBJ whole genome shotgun (WGS) entry which is preliminary data.</text>
</comment>
<accession>A0ABN9TMT6</accession>
<dbReference type="EMBL" id="CAUYUJ010014894">
    <property type="protein sequence ID" value="CAK0847355.1"/>
    <property type="molecule type" value="Genomic_DNA"/>
</dbReference>
<reference evidence="2" key="1">
    <citation type="submission" date="2023-10" db="EMBL/GenBank/DDBJ databases">
        <authorList>
            <person name="Chen Y."/>
            <person name="Shah S."/>
            <person name="Dougan E. K."/>
            <person name="Thang M."/>
            <person name="Chan C."/>
        </authorList>
    </citation>
    <scope>NUCLEOTIDE SEQUENCE [LARGE SCALE GENOMIC DNA]</scope>
</reference>
<evidence type="ECO:0000313" key="2">
    <source>
        <dbReference type="EMBL" id="CAK0847355.1"/>
    </source>
</evidence>
<gene>
    <name evidence="2" type="ORF">PCOR1329_LOCUS40591</name>
</gene>
<sequence>MQLRAKGPSRLGRSILGSSSLGRTISAKMPITRWLNEVGRALLACAFLAQIAQAGCRSATGAAGRGKTGRSIPRHEPACPHLPPTPEELAFSKPDNLCAYMCTDIVGVLASLASPGAQ</sequence>
<feature type="region of interest" description="Disordered" evidence="1">
    <location>
        <begin position="62"/>
        <end position="81"/>
    </location>
</feature>